<dbReference type="AlphaFoldDB" id="A0A8H9GVV3"/>
<gene>
    <name evidence="2" type="ORF">GCM10011574_11860</name>
</gene>
<feature type="transmembrane region" description="Helical" evidence="1">
    <location>
        <begin position="46"/>
        <end position="65"/>
    </location>
</feature>
<feature type="transmembrane region" description="Helical" evidence="1">
    <location>
        <begin position="213"/>
        <end position="235"/>
    </location>
</feature>
<dbReference type="EMBL" id="BMMN01000002">
    <property type="protein sequence ID" value="GGO02748.1"/>
    <property type="molecule type" value="Genomic_DNA"/>
</dbReference>
<feature type="transmembrane region" description="Helical" evidence="1">
    <location>
        <begin position="185"/>
        <end position="201"/>
    </location>
</feature>
<evidence type="ECO:0000256" key="1">
    <source>
        <dbReference type="SAM" id="Phobius"/>
    </source>
</evidence>
<organism evidence="2 3">
    <name type="scientific">Microbispora bryophytorum</name>
    <dbReference type="NCBI Taxonomy" id="1460882"/>
    <lineage>
        <taxon>Bacteria</taxon>
        <taxon>Bacillati</taxon>
        <taxon>Actinomycetota</taxon>
        <taxon>Actinomycetes</taxon>
        <taxon>Streptosporangiales</taxon>
        <taxon>Streptosporangiaceae</taxon>
        <taxon>Microbispora</taxon>
    </lineage>
</organism>
<feature type="transmembrane region" description="Helical" evidence="1">
    <location>
        <begin position="77"/>
        <end position="102"/>
    </location>
</feature>
<feature type="transmembrane region" description="Helical" evidence="1">
    <location>
        <begin position="358"/>
        <end position="379"/>
    </location>
</feature>
<proteinExistence type="predicted"/>
<feature type="transmembrane region" description="Helical" evidence="1">
    <location>
        <begin position="275"/>
        <end position="300"/>
    </location>
</feature>
<feature type="transmembrane region" description="Helical" evidence="1">
    <location>
        <begin position="399"/>
        <end position="420"/>
    </location>
</feature>
<evidence type="ECO:0000313" key="3">
    <source>
        <dbReference type="Proteomes" id="UP000653480"/>
    </source>
</evidence>
<sequence length="449" mass="48605">MRQVSGTSALAAPLQDAAPRRASWTLSPYALPLNALRIIAKCALPLIFWFSAGRLVRWALLLLAATVSHGSWYQARLVLVMFLFTLVVMTSLATTVGMLYVVREALLETQARRVAGEAKESLLNALNRTALVFAGLYTTWGFVADDAREFSSIDVMRQPDRYVLDAGSGDDSGVMGGLISLDPRISLATMVVAYAVKWYFGRRHEAGEGRISGMLATFGELAFAFYGLNAVAAAVGARSDWIGQRSAVAAWHDLAARAEESVPGWKSVSEWLGGVWPYAVDALAIPLTWLTVGILVYGAYAEDTRTTIRGTRLEQAAVHLERTHDWTRLALAKLSDGWTSRWIPLLNSLRLTARGGPALFGLFALCYVGLHIGGDYLLRAGRYLTASGEPYQWMATGEPLSYVVDLVVTLVSMCLIAATFDLAATRARAEGAASVTGGTAEPDRPSPSH</sequence>
<comment type="caution">
    <text evidence="2">The sequence shown here is derived from an EMBL/GenBank/DDBJ whole genome shotgun (WGS) entry which is preliminary data.</text>
</comment>
<reference evidence="2" key="2">
    <citation type="submission" date="2020-09" db="EMBL/GenBank/DDBJ databases">
        <authorList>
            <person name="Sun Q."/>
            <person name="Zhou Y."/>
        </authorList>
    </citation>
    <scope>NUCLEOTIDE SEQUENCE</scope>
    <source>
        <strain evidence="2">CGMCC 4.7138</strain>
    </source>
</reference>
<accession>A0A8H9GVV3</accession>
<name>A0A8H9GVV3_9ACTN</name>
<evidence type="ECO:0000313" key="2">
    <source>
        <dbReference type="EMBL" id="GGO02748.1"/>
    </source>
</evidence>
<keyword evidence="3" id="KW-1185">Reference proteome</keyword>
<reference evidence="2" key="1">
    <citation type="journal article" date="2014" name="Int. J. Syst. Evol. Microbiol.">
        <title>Complete genome sequence of Corynebacterium casei LMG S-19264T (=DSM 44701T), isolated from a smear-ripened cheese.</title>
        <authorList>
            <consortium name="US DOE Joint Genome Institute (JGI-PGF)"/>
            <person name="Walter F."/>
            <person name="Albersmeier A."/>
            <person name="Kalinowski J."/>
            <person name="Ruckert C."/>
        </authorList>
    </citation>
    <scope>NUCLEOTIDE SEQUENCE</scope>
    <source>
        <strain evidence="2">CGMCC 4.7138</strain>
    </source>
</reference>
<protein>
    <submittedName>
        <fullName evidence="2">Uncharacterized protein</fullName>
    </submittedName>
</protein>
<keyword evidence="1" id="KW-1133">Transmembrane helix</keyword>
<keyword evidence="1" id="KW-0472">Membrane</keyword>
<keyword evidence="1" id="KW-0812">Transmembrane</keyword>
<dbReference type="Proteomes" id="UP000653480">
    <property type="component" value="Unassembled WGS sequence"/>
</dbReference>